<dbReference type="UniPathway" id="UPA00664"/>
<dbReference type="Proteomes" id="UP000009232">
    <property type="component" value="Chromosome"/>
</dbReference>
<dbReference type="eggNOG" id="COG0682">
    <property type="taxonomic scope" value="Bacteria"/>
</dbReference>
<organism evidence="8 9">
    <name type="scientific">Thiomicrospira cyclica (strain DSM 14477 / JCM 11371 / ALM1)</name>
    <name type="common">Thioalkalimicrobium cyclicum</name>
    <dbReference type="NCBI Taxonomy" id="717773"/>
    <lineage>
        <taxon>Bacteria</taxon>
        <taxon>Pseudomonadati</taxon>
        <taxon>Pseudomonadota</taxon>
        <taxon>Gammaproteobacteria</taxon>
        <taxon>Thiotrichales</taxon>
        <taxon>Piscirickettsiaceae</taxon>
        <taxon>Thiomicrospira</taxon>
    </lineage>
</organism>
<feature type="transmembrane region" description="Helical" evidence="7">
    <location>
        <begin position="20"/>
        <end position="39"/>
    </location>
</feature>
<evidence type="ECO:0000256" key="5">
    <source>
        <dbReference type="ARBA" id="ARBA00022989"/>
    </source>
</evidence>
<dbReference type="NCBIfam" id="TIGR00544">
    <property type="entry name" value="lgt"/>
    <property type="match status" value="1"/>
</dbReference>
<keyword evidence="8" id="KW-0449">Lipoprotein</keyword>
<feature type="transmembrane region" description="Helical" evidence="7">
    <location>
        <begin position="175"/>
        <end position="193"/>
    </location>
</feature>
<evidence type="ECO:0000256" key="6">
    <source>
        <dbReference type="ARBA" id="ARBA00023136"/>
    </source>
</evidence>
<dbReference type="PROSITE" id="PS01311">
    <property type="entry name" value="LGT"/>
    <property type="match status" value="1"/>
</dbReference>
<keyword evidence="4 7" id="KW-0812">Transmembrane</keyword>
<evidence type="ECO:0000256" key="2">
    <source>
        <dbReference type="ARBA" id="ARBA00022475"/>
    </source>
</evidence>
<keyword evidence="5 7" id="KW-1133">Transmembrane helix</keyword>
<comment type="similarity">
    <text evidence="1 7">Belongs to the Lgt family.</text>
</comment>
<feature type="binding site" evidence="7">
    <location>
        <position position="138"/>
    </location>
    <ligand>
        <name>a 1,2-diacyl-sn-glycero-3-phospho-(1'-sn-glycerol)</name>
        <dbReference type="ChEBI" id="CHEBI:64716"/>
    </ligand>
</feature>
<dbReference type="AlphaFoldDB" id="F6DAC4"/>
<keyword evidence="2 7" id="KW-1003">Cell membrane</keyword>
<keyword evidence="3 7" id="KW-0808">Transferase</keyword>
<accession>F6DAC4</accession>
<sequence>MWSYPEIDPVALALGPIAIHWYGLMYVLGFGAAWLLGLYRAKSSPIWDKDKVGDLLFYSALGVVLGGRIGYALFYDFAGLVANPLSLFMVWQGGMSFHGGLLGVTLAMWLFARKQGLSILSVADFVAPLVTIGLGLGRIGNYINGELWGKITESPLGMWVYDPMLNTMVQKYPSQLLQALLEGLVLFALLWWYSSKPRPAGSVAGLFLALYGVFRIIAEFFRAPDAHIGYLAGDWLTMGMILSLPMIVIGVVLMVWAYRQQPGLVNGVKNR</sequence>
<dbReference type="OrthoDB" id="871140at2"/>
<name>F6DAC4_THICA</name>
<keyword evidence="9" id="KW-1185">Reference proteome</keyword>
<comment type="pathway">
    <text evidence="7">Protein modification; lipoprotein biosynthesis (diacylglyceryl transfer).</text>
</comment>
<dbReference type="GO" id="GO:0008961">
    <property type="term" value="F:phosphatidylglycerol-prolipoprotein diacylglyceryl transferase activity"/>
    <property type="evidence" value="ECO:0007669"/>
    <property type="project" value="UniProtKB-UniRule"/>
</dbReference>
<dbReference type="RefSeq" id="WP_013834873.1">
    <property type="nucleotide sequence ID" value="NC_015581.1"/>
</dbReference>
<keyword evidence="6 7" id="KW-0472">Membrane</keyword>
<feature type="transmembrane region" description="Helical" evidence="7">
    <location>
        <begin position="200"/>
        <end position="218"/>
    </location>
</feature>
<evidence type="ECO:0000313" key="8">
    <source>
        <dbReference type="EMBL" id="AEG31090.1"/>
    </source>
</evidence>
<dbReference type="EC" id="2.5.1.145" evidence="7"/>
<reference evidence="8 9" key="1">
    <citation type="submission" date="2011-05" db="EMBL/GenBank/DDBJ databases">
        <title>Complete sequence of Thioalkalimicrobium cyclicum ALM1.</title>
        <authorList>
            <consortium name="US DOE Joint Genome Institute"/>
            <person name="Lucas S."/>
            <person name="Han J."/>
            <person name="Lapidus A."/>
            <person name="Cheng J.-F."/>
            <person name="Goodwin L."/>
            <person name="Pitluck S."/>
            <person name="Peters L."/>
            <person name="Mikhailova N."/>
            <person name="Davenport K."/>
            <person name="Han C."/>
            <person name="Tapia R."/>
            <person name="Land M."/>
            <person name="Hauser L."/>
            <person name="Kyrpides N."/>
            <person name="Ivanova N."/>
            <person name="Pagani I."/>
            <person name="Kappler U."/>
            <person name="Woyke T."/>
        </authorList>
    </citation>
    <scope>NUCLEOTIDE SEQUENCE [LARGE SCALE GENOMIC DNA]</scope>
    <source>
        <strain evidence="9">DSM 14477 / JCM 11371 / ALM1</strain>
    </source>
</reference>
<dbReference type="KEGG" id="tcy:Thicy_0314"/>
<dbReference type="EMBL" id="CP002776">
    <property type="protein sequence ID" value="AEG31090.1"/>
    <property type="molecule type" value="Genomic_DNA"/>
</dbReference>
<feature type="transmembrane region" description="Helical" evidence="7">
    <location>
        <begin position="95"/>
        <end position="112"/>
    </location>
</feature>
<dbReference type="GO" id="GO:0005886">
    <property type="term" value="C:plasma membrane"/>
    <property type="evidence" value="ECO:0007669"/>
    <property type="project" value="UniProtKB-SubCell"/>
</dbReference>
<dbReference type="Pfam" id="PF01790">
    <property type="entry name" value="LGT"/>
    <property type="match status" value="1"/>
</dbReference>
<feature type="transmembrane region" description="Helical" evidence="7">
    <location>
        <begin position="55"/>
        <end position="75"/>
    </location>
</feature>
<feature type="transmembrane region" description="Helical" evidence="7">
    <location>
        <begin position="238"/>
        <end position="258"/>
    </location>
</feature>
<dbReference type="GO" id="GO:0042158">
    <property type="term" value="P:lipoprotein biosynthetic process"/>
    <property type="evidence" value="ECO:0007669"/>
    <property type="project" value="UniProtKB-UniRule"/>
</dbReference>
<evidence type="ECO:0000313" key="9">
    <source>
        <dbReference type="Proteomes" id="UP000009232"/>
    </source>
</evidence>
<dbReference type="InterPro" id="IPR001640">
    <property type="entry name" value="Lgt"/>
</dbReference>
<gene>
    <name evidence="7" type="primary">lgt</name>
    <name evidence="8" type="ordered locus">Thicy_0314</name>
</gene>
<keyword evidence="7" id="KW-0997">Cell inner membrane</keyword>
<evidence type="ECO:0000256" key="3">
    <source>
        <dbReference type="ARBA" id="ARBA00022679"/>
    </source>
</evidence>
<comment type="subcellular location">
    <subcellularLocation>
        <location evidence="7">Cell inner membrane</location>
        <topology evidence="7">Multi-pass membrane protein</topology>
    </subcellularLocation>
</comment>
<dbReference type="HOGENOM" id="CLU_013386_1_0_6"/>
<feature type="transmembrane region" description="Helical" evidence="7">
    <location>
        <begin position="119"/>
        <end position="139"/>
    </location>
</feature>
<evidence type="ECO:0000256" key="1">
    <source>
        <dbReference type="ARBA" id="ARBA00007150"/>
    </source>
</evidence>
<evidence type="ECO:0000256" key="4">
    <source>
        <dbReference type="ARBA" id="ARBA00022692"/>
    </source>
</evidence>
<dbReference type="HAMAP" id="MF_01147">
    <property type="entry name" value="Lgt"/>
    <property type="match status" value="1"/>
</dbReference>
<dbReference type="PANTHER" id="PTHR30589:SF0">
    <property type="entry name" value="PHOSPHATIDYLGLYCEROL--PROLIPOPROTEIN DIACYLGLYCERYL TRANSFERASE"/>
    <property type="match status" value="1"/>
</dbReference>
<dbReference type="STRING" id="717773.Thicy_0314"/>
<dbReference type="PANTHER" id="PTHR30589">
    <property type="entry name" value="PROLIPOPROTEIN DIACYLGLYCERYL TRANSFERASE"/>
    <property type="match status" value="1"/>
</dbReference>
<evidence type="ECO:0000256" key="7">
    <source>
        <dbReference type="HAMAP-Rule" id="MF_01147"/>
    </source>
</evidence>
<comment type="function">
    <text evidence="7">Catalyzes the transfer of the diacylglyceryl group from phosphatidylglycerol to the sulfhydryl group of the N-terminal cysteine of a prolipoprotein, the first step in the formation of mature lipoproteins.</text>
</comment>
<proteinExistence type="inferred from homology"/>
<protein>
    <recommendedName>
        <fullName evidence="7">Phosphatidylglycerol--prolipoprotein diacylglyceryl transferase</fullName>
        <ecNumber evidence="7">2.5.1.145</ecNumber>
    </recommendedName>
</protein>
<comment type="catalytic activity">
    <reaction evidence="7">
        <text>L-cysteinyl-[prolipoprotein] + a 1,2-diacyl-sn-glycero-3-phospho-(1'-sn-glycerol) = an S-1,2-diacyl-sn-glyceryl-L-cysteinyl-[prolipoprotein] + sn-glycerol 1-phosphate + H(+)</text>
        <dbReference type="Rhea" id="RHEA:56712"/>
        <dbReference type="Rhea" id="RHEA-COMP:14679"/>
        <dbReference type="Rhea" id="RHEA-COMP:14680"/>
        <dbReference type="ChEBI" id="CHEBI:15378"/>
        <dbReference type="ChEBI" id="CHEBI:29950"/>
        <dbReference type="ChEBI" id="CHEBI:57685"/>
        <dbReference type="ChEBI" id="CHEBI:64716"/>
        <dbReference type="ChEBI" id="CHEBI:140658"/>
        <dbReference type="EC" id="2.5.1.145"/>
    </reaction>
</comment>